<dbReference type="InParanoid" id="D8PYL6"/>
<evidence type="ECO:0000313" key="2">
    <source>
        <dbReference type="Proteomes" id="UP000007431"/>
    </source>
</evidence>
<dbReference type="Proteomes" id="UP000007431">
    <property type="component" value="Unassembled WGS sequence"/>
</dbReference>
<dbReference type="OrthoDB" id="10249612at2759"/>
<proteinExistence type="predicted"/>
<dbReference type="AlphaFoldDB" id="D8PYL6"/>
<reference evidence="1 2" key="1">
    <citation type="journal article" date="2010" name="Nat. Biotechnol.">
        <title>Genome sequence of the model mushroom Schizophyllum commune.</title>
        <authorList>
            <person name="Ohm R.A."/>
            <person name="de Jong J.F."/>
            <person name="Lugones L.G."/>
            <person name="Aerts A."/>
            <person name="Kothe E."/>
            <person name="Stajich J.E."/>
            <person name="de Vries R.P."/>
            <person name="Record E."/>
            <person name="Levasseur A."/>
            <person name="Baker S.E."/>
            <person name="Bartholomew K.A."/>
            <person name="Coutinho P.M."/>
            <person name="Erdmann S."/>
            <person name="Fowler T.J."/>
            <person name="Gathman A.C."/>
            <person name="Lombard V."/>
            <person name="Henrissat B."/>
            <person name="Knabe N."/>
            <person name="Kuees U."/>
            <person name="Lilly W.W."/>
            <person name="Lindquist E."/>
            <person name="Lucas S."/>
            <person name="Magnuson J.K."/>
            <person name="Piumi F."/>
            <person name="Raudaskoski M."/>
            <person name="Salamov A."/>
            <person name="Schmutz J."/>
            <person name="Schwarze F.W.M.R."/>
            <person name="vanKuyk P.A."/>
            <person name="Horton J.S."/>
            <person name="Grigoriev I.V."/>
            <person name="Woesten H.A.B."/>
        </authorList>
    </citation>
    <scope>NUCLEOTIDE SEQUENCE [LARGE SCALE GENOMIC DNA]</scope>
    <source>
        <strain evidence="2">H4-8 / FGSC 9210</strain>
    </source>
</reference>
<dbReference type="GeneID" id="9585232"/>
<accession>D8PYL6</accession>
<keyword evidence="2" id="KW-1185">Reference proteome</keyword>
<sequence>MTYEYTDERSERIALEFAQFVLRGMIRSHDHIAFNLGTHRGRSFTISAVDVESVNAILSSGFTYLASALCKLHGTPYFALDVANLGLSSAFARVSLDIPVFKTFSISVLSFALQINISMASYSLGRVQFGEKTVENRKIALQKSTAVARFNDVCAECSYCGVVIYFTAGGSYAIEFLMEHLKAAHGGLSIGVFGEVSAPGVATTHATSGTMDLFSSDEFRRLHHGSFLEGAGRMNALASDLIDFAGKYKDVVFQA</sequence>
<dbReference type="KEGG" id="scm:SCHCO_02663886"/>
<dbReference type="RefSeq" id="XP_003033616.1">
    <property type="nucleotide sequence ID" value="XM_003033570.1"/>
</dbReference>
<gene>
    <name evidence="1" type="ORF">SCHCODRAFT_233104</name>
</gene>
<dbReference type="HOGENOM" id="CLU_1090519_0_0_1"/>
<dbReference type="VEuPathDB" id="FungiDB:SCHCODRAFT_02663886"/>
<name>D8PYL6_SCHCM</name>
<dbReference type="EMBL" id="GL377304">
    <property type="protein sequence ID" value="EFI98713.1"/>
    <property type="molecule type" value="Genomic_DNA"/>
</dbReference>
<protein>
    <submittedName>
        <fullName evidence="1">Uncharacterized protein</fullName>
    </submittedName>
</protein>
<organism evidence="2">
    <name type="scientific">Schizophyllum commune (strain H4-8 / FGSC 9210)</name>
    <name type="common">Split gill fungus</name>
    <dbReference type="NCBI Taxonomy" id="578458"/>
    <lineage>
        <taxon>Eukaryota</taxon>
        <taxon>Fungi</taxon>
        <taxon>Dikarya</taxon>
        <taxon>Basidiomycota</taxon>
        <taxon>Agaricomycotina</taxon>
        <taxon>Agaricomycetes</taxon>
        <taxon>Agaricomycetidae</taxon>
        <taxon>Agaricales</taxon>
        <taxon>Schizophyllaceae</taxon>
        <taxon>Schizophyllum</taxon>
    </lineage>
</organism>
<evidence type="ECO:0000313" key="1">
    <source>
        <dbReference type="EMBL" id="EFI98713.1"/>
    </source>
</evidence>